<reference evidence="3 4" key="1">
    <citation type="journal article" date="2011" name="Proc. Natl. Acad. Sci. U.S.A.">
        <title>Evolutionary erosion of yeast sex chromosomes by mating-type switching accidents.</title>
        <authorList>
            <person name="Gordon J.L."/>
            <person name="Armisen D."/>
            <person name="Proux-Wera E."/>
            <person name="Oheigeartaigh S.S."/>
            <person name="Byrne K.P."/>
            <person name="Wolfe K.H."/>
        </authorList>
    </citation>
    <scope>NUCLEOTIDE SEQUENCE [LARGE SCALE GENOMIC DNA]</scope>
    <source>
        <strain evidence="4">ATCC 34711 / CBS 6284 / DSM 70876 / NBRC 10599 / NRRL Y-10934 / UCD 77-7</strain>
    </source>
</reference>
<dbReference type="eggNOG" id="ENOG502QT9V">
    <property type="taxonomic scope" value="Eukaryota"/>
</dbReference>
<dbReference type="GO" id="GO:0000122">
    <property type="term" value="P:negative regulation of transcription by RNA polymerase II"/>
    <property type="evidence" value="ECO:0007669"/>
    <property type="project" value="EnsemblFungi"/>
</dbReference>
<keyword evidence="1" id="KW-0175">Coiled coil</keyword>
<dbReference type="InterPro" id="IPR027417">
    <property type="entry name" value="P-loop_NTPase"/>
</dbReference>
<sequence length="668" mass="76656">MNLLKILDTKPIPAIVDARTLGVSGNTSGDYWLPTPMCLYQKELTDQVISLHYSDILRYFETSHFQEDVVLESLRTMCYNSELVATHPYLLIDHYMPKSLTGKDIPNHLSEFSGKFTVLKDLIAILQEYEADTAIVCRPGRTMDLVEALLMGLKVNIKRYDGNTVKSKQYKAKQKTFSCTCHIFPSTDYDSKKIPIEASLQFNCVITLDPSVDTNTKAFRKIRNYGKDTTTQDGSDNSPIIRLTTINSIDHCKLFFKNKNSNGSTSNSNTNKDKDKLGDEDLKTLENITAGIVVLRGRVGILPPDLRPIYSQKLSYLIPWIENTQLPWPLPDIYPIKEYNSVDVEISLLTEVHYKQVEDELEAAFGRKTRGRNNNSNNTGSTKNGKLEDTVLPFYMLKRLKNDYSTNPTKQDMTQLTGITTANSKMGNMYHLSSGILTHKLVQEIGQIYVELDLQNKEINGYIQTNLIEEDHVQNFQEEYKKMNTKVEQALLTDSNNKQRSQEIFNENKQKLTEIEKLKETFEKMKELLKNKNNDLFESYSKQLSLQDDIRHKESQLNSNRTEKEYMEKEFNRAEASKNDSEIEIEKLTNEINEYANIIKTKLENVTKNGSGLHESINKLNDRREQQISSFKVSEINLGNVVHDLHKIPTPRIRTSAQVTKKGRRKRG</sequence>
<feature type="coiled-coil region" evidence="1">
    <location>
        <begin position="473"/>
        <end position="535"/>
    </location>
</feature>
<evidence type="ECO:0000256" key="2">
    <source>
        <dbReference type="SAM" id="MobiDB-lite"/>
    </source>
</evidence>
<dbReference type="EMBL" id="HE806317">
    <property type="protein sequence ID" value="CCH59323.1"/>
    <property type="molecule type" value="Genomic_DNA"/>
</dbReference>
<dbReference type="OrthoDB" id="3647690at2759"/>
<gene>
    <name evidence="3" type="primary">TBLA0B04890</name>
    <name evidence="3" type="ORF">TBLA_0B04890</name>
</gene>
<dbReference type="GO" id="GO:0031047">
    <property type="term" value="P:regulatory ncRNA-mediated gene silencing"/>
    <property type="evidence" value="ECO:0007669"/>
    <property type="project" value="EnsemblFungi"/>
</dbReference>
<dbReference type="AlphaFoldDB" id="I2GYX1"/>
<accession>I2GYX1</accession>
<evidence type="ECO:0000256" key="1">
    <source>
        <dbReference type="SAM" id="Coils"/>
    </source>
</evidence>
<dbReference type="SUPFAM" id="SSF52540">
    <property type="entry name" value="P-loop containing nucleoside triphosphate hydrolases"/>
    <property type="match status" value="1"/>
</dbReference>
<dbReference type="GO" id="GO:0004407">
    <property type="term" value="F:histone deacetylase activity"/>
    <property type="evidence" value="ECO:0007669"/>
    <property type="project" value="EnsemblFungi"/>
</dbReference>
<dbReference type="FunCoup" id="I2GYX1">
    <property type="interactions" value="71"/>
</dbReference>
<dbReference type="InterPro" id="IPR026216">
    <property type="entry name" value="HDA3"/>
</dbReference>
<dbReference type="KEGG" id="tbl:TBLA_0B04890"/>
<keyword evidence="4" id="KW-1185">Reference proteome</keyword>
<dbReference type="RefSeq" id="XP_004178842.1">
    <property type="nucleotide sequence ID" value="XM_004178794.1"/>
</dbReference>
<dbReference type="STRING" id="1071380.I2GYX1"/>
<dbReference type="GO" id="GO:0005829">
    <property type="term" value="C:cytosol"/>
    <property type="evidence" value="ECO:0007669"/>
    <property type="project" value="EnsemblFungi"/>
</dbReference>
<proteinExistence type="predicted"/>
<dbReference type="HOGENOM" id="CLU_026579_0_0_1"/>
<dbReference type="InParanoid" id="I2GYX1"/>
<protein>
    <recommendedName>
        <fullName evidence="5">HDA1 complex subunit 3</fullName>
    </recommendedName>
</protein>
<evidence type="ECO:0008006" key="5">
    <source>
        <dbReference type="Google" id="ProtNLM"/>
    </source>
</evidence>
<dbReference type="Pfam" id="PF11496">
    <property type="entry name" value="HDA2-3"/>
    <property type="match status" value="1"/>
</dbReference>
<feature type="compositionally biased region" description="Low complexity" evidence="2">
    <location>
        <begin position="372"/>
        <end position="384"/>
    </location>
</feature>
<dbReference type="GO" id="GO:0003682">
    <property type="term" value="F:chromatin binding"/>
    <property type="evidence" value="ECO:0007669"/>
    <property type="project" value="EnsemblFungi"/>
</dbReference>
<dbReference type="PRINTS" id="PR02093">
    <property type="entry name" value="HDA1SUBUNIT3"/>
</dbReference>
<dbReference type="InterPro" id="IPR021006">
    <property type="entry name" value="Hda2/3"/>
</dbReference>
<dbReference type="GO" id="GO:0007059">
    <property type="term" value="P:chromosome segregation"/>
    <property type="evidence" value="ECO:0007669"/>
    <property type="project" value="EnsemblFungi"/>
</dbReference>
<name>I2GYX1_HENB6</name>
<evidence type="ECO:0000313" key="4">
    <source>
        <dbReference type="Proteomes" id="UP000002866"/>
    </source>
</evidence>
<dbReference type="Proteomes" id="UP000002866">
    <property type="component" value="Chromosome 2"/>
</dbReference>
<evidence type="ECO:0000313" key="3">
    <source>
        <dbReference type="EMBL" id="CCH59323.1"/>
    </source>
</evidence>
<dbReference type="Gene3D" id="3.40.50.12360">
    <property type="match status" value="1"/>
</dbReference>
<dbReference type="InterPro" id="IPR038609">
    <property type="entry name" value="HDA1_su2/3_sf"/>
</dbReference>
<feature type="region of interest" description="Disordered" evidence="2">
    <location>
        <begin position="365"/>
        <end position="385"/>
    </location>
</feature>
<dbReference type="GO" id="GO:0070823">
    <property type="term" value="C:HDA1 complex"/>
    <property type="evidence" value="ECO:0007669"/>
    <property type="project" value="EnsemblFungi"/>
</dbReference>
<dbReference type="GO" id="GO:0003677">
    <property type="term" value="F:DNA binding"/>
    <property type="evidence" value="ECO:0007669"/>
    <property type="project" value="EnsemblFungi"/>
</dbReference>
<organism evidence="3 4">
    <name type="scientific">Henningerozyma blattae (strain ATCC 34711 / CBS 6284 / DSM 70876 / NBRC 10599 / NRRL Y-10934 / UCD 77-7)</name>
    <name type="common">Yeast</name>
    <name type="synonym">Tetrapisispora blattae</name>
    <dbReference type="NCBI Taxonomy" id="1071380"/>
    <lineage>
        <taxon>Eukaryota</taxon>
        <taxon>Fungi</taxon>
        <taxon>Dikarya</taxon>
        <taxon>Ascomycota</taxon>
        <taxon>Saccharomycotina</taxon>
        <taxon>Saccharomycetes</taxon>
        <taxon>Saccharomycetales</taxon>
        <taxon>Saccharomycetaceae</taxon>
        <taxon>Henningerozyma</taxon>
    </lineage>
</organism>
<dbReference type="OMA" id="GDYWLPT"/>
<feature type="coiled-coil region" evidence="1">
    <location>
        <begin position="571"/>
        <end position="605"/>
    </location>
</feature>
<dbReference type="GeneID" id="14493817"/>